<dbReference type="AlphaFoldDB" id="A0A2P2NYR1"/>
<reference evidence="1" key="1">
    <citation type="submission" date="2018-02" db="EMBL/GenBank/DDBJ databases">
        <title>Rhizophora mucronata_Transcriptome.</title>
        <authorList>
            <person name="Meera S.P."/>
            <person name="Sreeshan A."/>
            <person name="Augustine A."/>
        </authorList>
    </citation>
    <scope>NUCLEOTIDE SEQUENCE</scope>
    <source>
        <tissue evidence="1">Leaf</tissue>
    </source>
</reference>
<protein>
    <submittedName>
        <fullName evidence="1">Uncharacterized protein</fullName>
    </submittedName>
</protein>
<sequence>MKWLSSKNVPLSLSLSMPTGGDMYVIQTLNWRSTANDAPLHHREIFKAEKTSA</sequence>
<dbReference type="EMBL" id="GGEC01067126">
    <property type="protein sequence ID" value="MBX47610.1"/>
    <property type="molecule type" value="Transcribed_RNA"/>
</dbReference>
<name>A0A2P2NYR1_RHIMU</name>
<proteinExistence type="predicted"/>
<accession>A0A2P2NYR1</accession>
<organism evidence="1">
    <name type="scientific">Rhizophora mucronata</name>
    <name type="common">Asiatic mangrove</name>
    <dbReference type="NCBI Taxonomy" id="61149"/>
    <lineage>
        <taxon>Eukaryota</taxon>
        <taxon>Viridiplantae</taxon>
        <taxon>Streptophyta</taxon>
        <taxon>Embryophyta</taxon>
        <taxon>Tracheophyta</taxon>
        <taxon>Spermatophyta</taxon>
        <taxon>Magnoliopsida</taxon>
        <taxon>eudicotyledons</taxon>
        <taxon>Gunneridae</taxon>
        <taxon>Pentapetalae</taxon>
        <taxon>rosids</taxon>
        <taxon>fabids</taxon>
        <taxon>Malpighiales</taxon>
        <taxon>Rhizophoraceae</taxon>
        <taxon>Rhizophora</taxon>
    </lineage>
</organism>
<evidence type="ECO:0000313" key="1">
    <source>
        <dbReference type="EMBL" id="MBX47610.1"/>
    </source>
</evidence>